<dbReference type="EMBL" id="PVWG01000010">
    <property type="protein sequence ID" value="PSB19442.1"/>
    <property type="molecule type" value="Genomic_DNA"/>
</dbReference>
<feature type="compositionally biased region" description="Pro residues" evidence="1">
    <location>
        <begin position="89"/>
        <end position="99"/>
    </location>
</feature>
<dbReference type="STRING" id="1920490.GCA_001895925_04649"/>
<keyword evidence="3" id="KW-1185">Reference proteome</keyword>
<proteinExistence type="predicted"/>
<reference evidence="2 3" key="1">
    <citation type="submission" date="2018-02" db="EMBL/GenBank/DDBJ databases">
        <authorList>
            <person name="Cohen D.B."/>
            <person name="Kent A.D."/>
        </authorList>
    </citation>
    <scope>NUCLEOTIDE SEQUENCE [LARGE SCALE GENOMIC DNA]</scope>
    <source>
        <strain evidence="2 3">ULC007</strain>
    </source>
</reference>
<feature type="region of interest" description="Disordered" evidence="1">
    <location>
        <begin position="78"/>
        <end position="99"/>
    </location>
</feature>
<comment type="caution">
    <text evidence="2">The sequence shown here is derived from an EMBL/GenBank/DDBJ whole genome shotgun (WGS) entry which is preliminary data.</text>
</comment>
<sequence>MSEPKPSSESPEQNLIESLPAMTLEQWLEKLRRSDRAFYNIMAIEVWSIAKTMDGLIPGFWGRFMTNRRLAMKQFVEHRRLEQPTSETPAPPSESSPNP</sequence>
<protein>
    <submittedName>
        <fullName evidence="2">Uncharacterized protein</fullName>
    </submittedName>
</protein>
<gene>
    <name evidence="2" type="ORF">C7B65_11010</name>
</gene>
<dbReference type="OrthoDB" id="468233at2"/>
<evidence type="ECO:0000256" key="1">
    <source>
        <dbReference type="SAM" id="MobiDB-lite"/>
    </source>
</evidence>
<evidence type="ECO:0000313" key="3">
    <source>
        <dbReference type="Proteomes" id="UP000238634"/>
    </source>
</evidence>
<dbReference type="Proteomes" id="UP000238634">
    <property type="component" value="Unassembled WGS sequence"/>
</dbReference>
<reference evidence="2 3" key="2">
    <citation type="submission" date="2018-03" db="EMBL/GenBank/DDBJ databases">
        <title>The ancient ancestry and fast evolution of plastids.</title>
        <authorList>
            <person name="Moore K.R."/>
            <person name="Magnabosco C."/>
            <person name="Momper L."/>
            <person name="Gold D.A."/>
            <person name="Bosak T."/>
            <person name="Fournier G.P."/>
        </authorList>
    </citation>
    <scope>NUCLEOTIDE SEQUENCE [LARGE SCALE GENOMIC DNA]</scope>
    <source>
        <strain evidence="2 3">ULC007</strain>
    </source>
</reference>
<name>A0A2T1DG20_9CYAN</name>
<accession>A0A2T1DG20</accession>
<organism evidence="2 3">
    <name type="scientific">Phormidesmis priestleyi ULC007</name>
    <dbReference type="NCBI Taxonomy" id="1920490"/>
    <lineage>
        <taxon>Bacteria</taxon>
        <taxon>Bacillati</taxon>
        <taxon>Cyanobacteriota</taxon>
        <taxon>Cyanophyceae</taxon>
        <taxon>Leptolyngbyales</taxon>
        <taxon>Leptolyngbyaceae</taxon>
        <taxon>Phormidesmis</taxon>
    </lineage>
</organism>
<dbReference type="RefSeq" id="WP_083582915.1">
    <property type="nucleotide sequence ID" value="NZ_MPPI01000013.1"/>
</dbReference>
<evidence type="ECO:0000313" key="2">
    <source>
        <dbReference type="EMBL" id="PSB19442.1"/>
    </source>
</evidence>
<dbReference type="AlphaFoldDB" id="A0A2T1DG20"/>